<proteinExistence type="inferred from homology"/>
<dbReference type="AlphaFoldDB" id="A0A5A9ZFU0"/>
<dbReference type="InterPro" id="IPR001444">
    <property type="entry name" value="Flag_bb_rod_N"/>
</dbReference>
<evidence type="ECO:0000256" key="1">
    <source>
        <dbReference type="ARBA" id="ARBA00004117"/>
    </source>
</evidence>
<dbReference type="EMBL" id="VINQ01000006">
    <property type="protein sequence ID" value="KAA0916147.1"/>
    <property type="molecule type" value="Genomic_DNA"/>
</dbReference>
<evidence type="ECO:0000256" key="5">
    <source>
        <dbReference type="ARBA" id="ARBA00022525"/>
    </source>
</evidence>
<dbReference type="Pfam" id="PF06429">
    <property type="entry name" value="Flg_bbr_C"/>
    <property type="match status" value="1"/>
</dbReference>
<dbReference type="Pfam" id="PF00460">
    <property type="entry name" value="Flg_bb_rod"/>
    <property type="match status" value="1"/>
</dbReference>
<organism evidence="10 11">
    <name type="scientific">Aquicoccus porphyridii</name>
    <dbReference type="NCBI Taxonomy" id="1852029"/>
    <lineage>
        <taxon>Bacteria</taxon>
        <taxon>Pseudomonadati</taxon>
        <taxon>Pseudomonadota</taxon>
        <taxon>Alphaproteobacteria</taxon>
        <taxon>Rhodobacterales</taxon>
        <taxon>Paracoccaceae</taxon>
        <taxon>Aquicoccus</taxon>
    </lineage>
</organism>
<evidence type="ECO:0000256" key="4">
    <source>
        <dbReference type="ARBA" id="ARBA00016244"/>
    </source>
</evidence>
<dbReference type="Pfam" id="PF22638">
    <property type="entry name" value="FlgK_D1"/>
    <property type="match status" value="1"/>
</dbReference>
<evidence type="ECO:0000259" key="9">
    <source>
        <dbReference type="Pfam" id="PF22638"/>
    </source>
</evidence>
<evidence type="ECO:0000256" key="3">
    <source>
        <dbReference type="ARBA" id="ARBA00009677"/>
    </source>
</evidence>
<keyword evidence="10" id="KW-0282">Flagellum</keyword>
<keyword evidence="5" id="KW-0964">Secreted</keyword>
<dbReference type="GO" id="GO:0044780">
    <property type="term" value="P:bacterial-type flagellum assembly"/>
    <property type="evidence" value="ECO:0007669"/>
    <property type="project" value="InterPro"/>
</dbReference>
<evidence type="ECO:0000259" key="8">
    <source>
        <dbReference type="Pfam" id="PF06429"/>
    </source>
</evidence>
<keyword evidence="11" id="KW-1185">Reference proteome</keyword>
<name>A0A5A9ZFU0_9RHOB</name>
<dbReference type="InterPro" id="IPR010930">
    <property type="entry name" value="Flg_bb/hook_C_dom"/>
</dbReference>
<dbReference type="NCBIfam" id="TIGR02492">
    <property type="entry name" value="flgK_ends"/>
    <property type="match status" value="1"/>
</dbReference>
<accession>A0A5A9ZFU0</accession>
<evidence type="ECO:0000259" key="7">
    <source>
        <dbReference type="Pfam" id="PF00460"/>
    </source>
</evidence>
<dbReference type="GO" id="GO:0009424">
    <property type="term" value="C:bacterial-type flagellum hook"/>
    <property type="evidence" value="ECO:0007669"/>
    <property type="project" value="InterPro"/>
</dbReference>
<feature type="domain" description="Flagellar basal body rod protein N-terminal" evidence="7">
    <location>
        <begin position="8"/>
        <end position="36"/>
    </location>
</feature>
<comment type="similarity">
    <text evidence="3">Belongs to the flagella basal body rod proteins family.</text>
</comment>
<comment type="caution">
    <text evidence="10">The sequence shown here is derived from an EMBL/GenBank/DDBJ whole genome shotgun (WGS) entry which is preliminary data.</text>
</comment>
<dbReference type="RefSeq" id="WP_111368151.1">
    <property type="nucleotide sequence ID" value="NZ_VINQ01000006.1"/>
</dbReference>
<comment type="subcellular location">
    <subcellularLocation>
        <location evidence="1">Bacterial flagellum basal body</location>
    </subcellularLocation>
    <subcellularLocation>
        <location evidence="2">Secreted</location>
    </subcellularLocation>
</comment>
<dbReference type="InterPro" id="IPR053927">
    <property type="entry name" value="FlgK_helical"/>
</dbReference>
<dbReference type="GO" id="GO:0005576">
    <property type="term" value="C:extracellular region"/>
    <property type="evidence" value="ECO:0007669"/>
    <property type="project" value="UniProtKB-SubCell"/>
</dbReference>
<keyword evidence="10" id="KW-0966">Cell projection</keyword>
<dbReference type="GO" id="GO:0009425">
    <property type="term" value="C:bacterial-type flagellum basal body"/>
    <property type="evidence" value="ECO:0007669"/>
    <property type="project" value="UniProtKB-SubCell"/>
</dbReference>
<dbReference type="SUPFAM" id="SSF64518">
    <property type="entry name" value="Phase 1 flagellin"/>
    <property type="match status" value="1"/>
</dbReference>
<evidence type="ECO:0000256" key="2">
    <source>
        <dbReference type="ARBA" id="ARBA00004613"/>
    </source>
</evidence>
<feature type="domain" description="Flagellar basal-body/hook protein C-terminal" evidence="8">
    <location>
        <begin position="447"/>
        <end position="483"/>
    </location>
</feature>
<evidence type="ECO:0000313" key="11">
    <source>
        <dbReference type="Proteomes" id="UP000325291"/>
    </source>
</evidence>
<sequence length="484" mass="49464">MTLSGALSNALSGLNAASRSAQVTASNLSNAMTPGYGPRTIELGANGLGAHGGVAVLGTTRHVNPGLLSEVRIATAARAETDEKAGVHARLESLIGLPTDPASLGATITRFESTLIAAASRPDLAERLGAVVQSAGDVADGFKRVSDGVQSMRGEADRYIASDVEDLNALLSQVRDINLQITASTVGGRDTSALEDQRQVLIDSIAEIVPVKEMQRDLGAVALFTPGGAILLDGAAAQVGFMATNVIAPHMTRAGGELSGLTINGRPVATDTVTGPMRGGRLGALFDVRDEIAPNVQAQVDALARDLVERFEGTGLDATRAAGDPGLFTDNGAVVAPGNETGLSGRLSLNDAVIPDSGGALWRLRDGLGAVVPGPVGNGALLQNMASTLSAGRIPASGAFGPAAMSAAGLQSGLLGQIATDRNASELGQSFAAARFEAANSQLLAEGVDSDQEMQRLMLIEQAYAANARLLQTVGDMFDALMRI</sequence>
<dbReference type="PANTHER" id="PTHR30033">
    <property type="entry name" value="FLAGELLAR HOOK-ASSOCIATED PROTEIN 1"/>
    <property type="match status" value="1"/>
</dbReference>
<dbReference type="InterPro" id="IPR002371">
    <property type="entry name" value="FlgK"/>
</dbReference>
<feature type="domain" description="Flagellar hook-associated protein FlgK helical" evidence="9">
    <location>
        <begin position="90"/>
        <end position="314"/>
    </location>
</feature>
<gene>
    <name evidence="10" type="primary">flgK</name>
    <name evidence="10" type="ORF">FLO80_10495</name>
</gene>
<dbReference type="GO" id="GO:0005198">
    <property type="term" value="F:structural molecule activity"/>
    <property type="evidence" value="ECO:0007669"/>
    <property type="project" value="InterPro"/>
</dbReference>
<dbReference type="PANTHER" id="PTHR30033:SF1">
    <property type="entry name" value="FLAGELLAR HOOK-ASSOCIATED PROTEIN 1"/>
    <property type="match status" value="1"/>
</dbReference>
<dbReference type="Proteomes" id="UP000325291">
    <property type="component" value="Unassembled WGS sequence"/>
</dbReference>
<keyword evidence="10" id="KW-0969">Cilium</keyword>
<keyword evidence="6" id="KW-0975">Bacterial flagellum</keyword>
<protein>
    <recommendedName>
        <fullName evidence="4">Flagellar hook-associated protein 1</fullName>
    </recommendedName>
</protein>
<evidence type="ECO:0000256" key="6">
    <source>
        <dbReference type="ARBA" id="ARBA00023143"/>
    </source>
</evidence>
<reference evidence="10 11" key="1">
    <citation type="submission" date="2019-07" db="EMBL/GenBank/DDBJ databases">
        <title>Aquicoccus porphyridii gen. nov., sp. nov., isolated from a small marine red alga, Porphyridium marinum.</title>
        <authorList>
            <person name="Liu L."/>
        </authorList>
    </citation>
    <scope>NUCLEOTIDE SEQUENCE [LARGE SCALE GENOMIC DNA]</scope>
    <source>
        <strain evidence="10 11">L1 8-17</strain>
    </source>
</reference>
<evidence type="ECO:0000313" key="10">
    <source>
        <dbReference type="EMBL" id="KAA0916147.1"/>
    </source>
</evidence>